<protein>
    <submittedName>
        <fullName evidence="1">Uncharacterized protein</fullName>
    </submittedName>
</protein>
<gene>
    <name evidence="1" type="ORF">EJ08DRAFT_703590</name>
</gene>
<evidence type="ECO:0000313" key="1">
    <source>
        <dbReference type="EMBL" id="KAF2416668.1"/>
    </source>
</evidence>
<comment type="caution">
    <text evidence="1">The sequence shown here is derived from an EMBL/GenBank/DDBJ whole genome shotgun (WGS) entry which is preliminary data.</text>
</comment>
<dbReference type="OrthoDB" id="3847937at2759"/>
<sequence length="180" mass="20630">MLLRRGLLVQYKTLDELFAGRHINITIDPHRLDKPVLLKSGPRGLRATKAGFPANATIYAWRRKAGTTVDEAVGRDKARLFLYHTNDSTIFERFYDQGIYALDIRAIAYGEDYIAGVSAMALNSLPVLYRATVRFTVEEENKIVNNYINQHLPLPGPGIDIDLERRRLRRHTRKEMYAEA</sequence>
<reference evidence="1" key="1">
    <citation type="journal article" date="2020" name="Stud. Mycol.">
        <title>101 Dothideomycetes genomes: a test case for predicting lifestyles and emergence of pathogens.</title>
        <authorList>
            <person name="Haridas S."/>
            <person name="Albert R."/>
            <person name="Binder M."/>
            <person name="Bloem J."/>
            <person name="Labutti K."/>
            <person name="Salamov A."/>
            <person name="Andreopoulos B."/>
            <person name="Baker S."/>
            <person name="Barry K."/>
            <person name="Bills G."/>
            <person name="Bluhm B."/>
            <person name="Cannon C."/>
            <person name="Castanera R."/>
            <person name="Culley D."/>
            <person name="Daum C."/>
            <person name="Ezra D."/>
            <person name="Gonzalez J."/>
            <person name="Henrissat B."/>
            <person name="Kuo A."/>
            <person name="Liang C."/>
            <person name="Lipzen A."/>
            <person name="Lutzoni F."/>
            <person name="Magnuson J."/>
            <person name="Mondo S."/>
            <person name="Nolan M."/>
            <person name="Ohm R."/>
            <person name="Pangilinan J."/>
            <person name="Park H.-J."/>
            <person name="Ramirez L."/>
            <person name="Alfaro M."/>
            <person name="Sun H."/>
            <person name="Tritt A."/>
            <person name="Yoshinaga Y."/>
            <person name="Zwiers L.-H."/>
            <person name="Turgeon B."/>
            <person name="Goodwin S."/>
            <person name="Spatafora J."/>
            <person name="Crous P."/>
            <person name="Grigoriev I."/>
        </authorList>
    </citation>
    <scope>NUCLEOTIDE SEQUENCE</scope>
    <source>
        <strain evidence="1">CBS 130266</strain>
    </source>
</reference>
<proteinExistence type="predicted"/>
<keyword evidence="2" id="KW-1185">Reference proteome</keyword>
<accession>A0A9P4TRH2</accession>
<dbReference type="EMBL" id="MU007153">
    <property type="protein sequence ID" value="KAF2416668.1"/>
    <property type="molecule type" value="Genomic_DNA"/>
</dbReference>
<evidence type="ECO:0000313" key="2">
    <source>
        <dbReference type="Proteomes" id="UP000800235"/>
    </source>
</evidence>
<dbReference type="Proteomes" id="UP000800235">
    <property type="component" value="Unassembled WGS sequence"/>
</dbReference>
<name>A0A9P4TRH2_9PEZI</name>
<organism evidence="1 2">
    <name type="scientific">Tothia fuscella</name>
    <dbReference type="NCBI Taxonomy" id="1048955"/>
    <lineage>
        <taxon>Eukaryota</taxon>
        <taxon>Fungi</taxon>
        <taxon>Dikarya</taxon>
        <taxon>Ascomycota</taxon>
        <taxon>Pezizomycotina</taxon>
        <taxon>Dothideomycetes</taxon>
        <taxon>Pleosporomycetidae</taxon>
        <taxon>Venturiales</taxon>
        <taxon>Cylindrosympodiaceae</taxon>
        <taxon>Tothia</taxon>
    </lineage>
</organism>
<dbReference type="AlphaFoldDB" id="A0A9P4TRH2"/>